<dbReference type="PIRSF" id="PIRSF011396">
    <property type="entry name" value="Trp_halogenase"/>
    <property type="match status" value="1"/>
</dbReference>
<dbReference type="SUPFAM" id="SSF51905">
    <property type="entry name" value="FAD/NAD(P)-binding domain"/>
    <property type="match status" value="1"/>
</dbReference>
<name>A0AAW7X7S3_9GAMM</name>
<accession>A0AAW7X7S3</accession>
<protein>
    <submittedName>
        <fullName evidence="3">Tryptophan 7-halogenase</fullName>
    </submittedName>
</protein>
<dbReference type="GO" id="GO:0004497">
    <property type="term" value="F:monooxygenase activity"/>
    <property type="evidence" value="ECO:0007669"/>
    <property type="project" value="InterPro"/>
</dbReference>
<evidence type="ECO:0000313" key="4">
    <source>
        <dbReference type="Proteomes" id="UP001169760"/>
    </source>
</evidence>
<dbReference type="InterPro" id="IPR036188">
    <property type="entry name" value="FAD/NAD-bd_sf"/>
</dbReference>
<evidence type="ECO:0000313" key="3">
    <source>
        <dbReference type="EMBL" id="MDO6422666.1"/>
    </source>
</evidence>
<dbReference type="Proteomes" id="UP001169760">
    <property type="component" value="Unassembled WGS sequence"/>
</dbReference>
<organism evidence="3 4">
    <name type="scientific">Saccharophagus degradans</name>
    <dbReference type="NCBI Taxonomy" id="86304"/>
    <lineage>
        <taxon>Bacteria</taxon>
        <taxon>Pseudomonadati</taxon>
        <taxon>Pseudomonadota</taxon>
        <taxon>Gammaproteobacteria</taxon>
        <taxon>Cellvibrionales</taxon>
        <taxon>Cellvibrionaceae</taxon>
        <taxon>Saccharophagus</taxon>
    </lineage>
</organism>
<feature type="binding site" evidence="2">
    <location>
        <position position="185"/>
    </location>
    <ligand>
        <name>FAD</name>
        <dbReference type="ChEBI" id="CHEBI:57692"/>
    </ligand>
</feature>
<dbReference type="Pfam" id="PF04820">
    <property type="entry name" value="Trp_halogenase"/>
    <property type="match status" value="1"/>
</dbReference>
<dbReference type="InterPro" id="IPR006905">
    <property type="entry name" value="Flavin_halogenase"/>
</dbReference>
<dbReference type="RefSeq" id="WP_303492601.1">
    <property type="nucleotide sequence ID" value="NZ_JAUOPB010000006.1"/>
</dbReference>
<keyword evidence="2" id="KW-0274">FAD</keyword>
<feature type="active site" evidence="1">
    <location>
        <position position="75"/>
    </location>
</feature>
<proteinExistence type="predicted"/>
<feature type="binding site" evidence="2">
    <location>
        <position position="335"/>
    </location>
    <ligand>
        <name>FAD</name>
        <dbReference type="ChEBI" id="CHEBI:57692"/>
    </ligand>
</feature>
<sequence>MRNITIVGGGTAGWITANILAKSWAHQNTNITVIESPTIPTIGVGEGSTPALKGFFDFLEIQESEWMNKCNATYKNGIRFNGWTNKPDFKSYFHPFPSALDHTYLPEYFNNIASRRAGYANDIQSKNYFLAAKLAAEKKSPYVIDNQDELKSEVNYGYHFDAAKLADFLQQHATNLGVKHTVATVQGLTQGPQGITKIHLSNGESNSADLYIDCTGFSAKLIEKTLGAKFISYADHLYNDAAVAIPSLHCENETLISSETVATAMENGWAWQIPLQNRVGNGYVYSSQYCSAEQAEQELRTKLGLMDTAVEAKHLTMRVGRRDKHWIKNCVAIGLSQGFIEPLEATALALVQFSAAKLVDYYSIESNIDNNKRDDYNRVINNQFDGIKDYIVAHYKTNSLTHTKYWCDNRAHLDKLSPSLQQIFKCWISGADLSAEIQRQNIQKYYPVVSWYCLLAGMGMFPEAIYQANAVAPSCTKMQAIVGSALSQRECMQHFKAL</sequence>
<comment type="caution">
    <text evidence="3">The sequence shown here is derived from an EMBL/GenBank/DDBJ whole genome shotgun (WGS) entry which is preliminary data.</text>
</comment>
<dbReference type="Gene3D" id="3.50.50.60">
    <property type="entry name" value="FAD/NAD(P)-binding domain"/>
    <property type="match status" value="1"/>
</dbReference>
<gene>
    <name evidence="3" type="ORF">Q4521_09290</name>
</gene>
<dbReference type="InterPro" id="IPR050816">
    <property type="entry name" value="Flavin-dep_Halogenase_NPB"/>
</dbReference>
<feature type="binding site" evidence="2">
    <location>
        <begin position="9"/>
        <end position="12"/>
    </location>
    <ligand>
        <name>FAD</name>
        <dbReference type="ChEBI" id="CHEBI:57692"/>
    </ligand>
</feature>
<dbReference type="InterPro" id="IPR033856">
    <property type="entry name" value="Trp_halogen"/>
</dbReference>
<evidence type="ECO:0000256" key="2">
    <source>
        <dbReference type="PIRSR" id="PIRSR011396-2"/>
    </source>
</evidence>
<keyword evidence="2" id="KW-0547">Nucleotide-binding</keyword>
<dbReference type="AlphaFoldDB" id="A0AAW7X7S3"/>
<reference evidence="3" key="1">
    <citation type="submission" date="2023-07" db="EMBL/GenBank/DDBJ databases">
        <title>Genome content predicts the carbon catabolic preferences of heterotrophic bacteria.</title>
        <authorList>
            <person name="Gralka M."/>
        </authorList>
    </citation>
    <scope>NUCLEOTIDE SEQUENCE</scope>
    <source>
        <strain evidence="3">I3M17_2</strain>
    </source>
</reference>
<dbReference type="PANTHER" id="PTHR43747:SF4">
    <property type="entry name" value="FLAVIN-DEPENDENT TRYPTOPHAN HALOGENASE"/>
    <property type="match status" value="1"/>
</dbReference>
<dbReference type="GO" id="GO:0000166">
    <property type="term" value="F:nucleotide binding"/>
    <property type="evidence" value="ECO:0007669"/>
    <property type="project" value="UniProtKB-KW"/>
</dbReference>
<feature type="binding site" evidence="2">
    <location>
        <position position="344"/>
    </location>
    <ligand>
        <name>L-tryptophan</name>
        <dbReference type="ChEBI" id="CHEBI:57912"/>
    </ligand>
</feature>
<dbReference type="EMBL" id="JAUOPB010000006">
    <property type="protein sequence ID" value="MDO6422666.1"/>
    <property type="molecule type" value="Genomic_DNA"/>
</dbReference>
<keyword evidence="2" id="KW-0285">Flavoprotein</keyword>
<dbReference type="PANTHER" id="PTHR43747">
    <property type="entry name" value="FAD-BINDING PROTEIN"/>
    <property type="match status" value="1"/>
</dbReference>
<feature type="binding site" evidence="2">
    <location>
        <position position="75"/>
    </location>
    <ligand>
        <name>7-chloro-L-tryptophan</name>
        <dbReference type="ChEBI" id="CHEBI:58713"/>
    </ligand>
</feature>
<evidence type="ECO:0000256" key="1">
    <source>
        <dbReference type="PIRSR" id="PIRSR011396-1"/>
    </source>
</evidence>